<protein>
    <submittedName>
        <fullName evidence="11">Glycosyl hydrolase</fullName>
    </submittedName>
</protein>
<feature type="domain" description="Mannosidase Ig/CBM-like" evidence="8">
    <location>
        <begin position="679"/>
        <end position="759"/>
    </location>
</feature>
<accession>A0AB34FAY1</accession>
<evidence type="ECO:0000256" key="3">
    <source>
        <dbReference type="ARBA" id="ARBA00023277"/>
    </source>
</evidence>
<dbReference type="GO" id="GO:0000272">
    <property type="term" value="P:polysaccharide catabolic process"/>
    <property type="evidence" value="ECO:0007669"/>
    <property type="project" value="UniProtKB-KW"/>
</dbReference>
<dbReference type="InterPro" id="IPR017853">
    <property type="entry name" value="GH"/>
</dbReference>
<dbReference type="Pfam" id="PF18368">
    <property type="entry name" value="Ig_GlcNase"/>
    <property type="match status" value="1"/>
</dbReference>
<evidence type="ECO:0000259" key="10">
    <source>
        <dbReference type="Pfam" id="PF22666"/>
    </source>
</evidence>
<feature type="domain" description="Exo-beta-D-glucosaminidase Ig-fold" evidence="9">
    <location>
        <begin position="775"/>
        <end position="874"/>
    </location>
</feature>
<dbReference type="InterPro" id="IPR054593">
    <property type="entry name" value="Beta-mannosidase-like_N2"/>
</dbReference>
<dbReference type="SUPFAM" id="SSF51445">
    <property type="entry name" value="(Trans)glycosidases"/>
    <property type="match status" value="1"/>
</dbReference>
<evidence type="ECO:0000313" key="12">
    <source>
        <dbReference type="Proteomes" id="UP001163105"/>
    </source>
</evidence>
<evidence type="ECO:0000259" key="9">
    <source>
        <dbReference type="Pfam" id="PF18368"/>
    </source>
</evidence>
<dbReference type="EMBL" id="JAQHRD010000030">
    <property type="protein sequence ID" value="KAJ6436117.1"/>
    <property type="molecule type" value="Genomic_DNA"/>
</dbReference>
<gene>
    <name evidence="11" type="primary">csxA</name>
    <name evidence="11" type="ORF">O9K51_11342</name>
</gene>
<dbReference type="GO" id="GO:0004553">
    <property type="term" value="F:hydrolase activity, hydrolyzing O-glycosyl compounds"/>
    <property type="evidence" value="ECO:0007669"/>
    <property type="project" value="InterPro"/>
</dbReference>
<dbReference type="InterPro" id="IPR013783">
    <property type="entry name" value="Ig-like_fold"/>
</dbReference>
<keyword evidence="12" id="KW-1185">Reference proteome</keyword>
<evidence type="ECO:0000256" key="4">
    <source>
        <dbReference type="ARBA" id="ARBA00023295"/>
    </source>
</evidence>
<comment type="caution">
    <text evidence="11">The sequence shown here is derived from an EMBL/GenBank/DDBJ whole genome shotgun (WGS) entry which is preliminary data.</text>
</comment>
<organism evidence="11 12">
    <name type="scientific">Purpureocillium lavendulum</name>
    <dbReference type="NCBI Taxonomy" id="1247861"/>
    <lineage>
        <taxon>Eukaryota</taxon>
        <taxon>Fungi</taxon>
        <taxon>Dikarya</taxon>
        <taxon>Ascomycota</taxon>
        <taxon>Pezizomycotina</taxon>
        <taxon>Sordariomycetes</taxon>
        <taxon>Hypocreomycetidae</taxon>
        <taxon>Hypocreales</taxon>
        <taxon>Ophiocordycipitaceae</taxon>
        <taxon>Purpureocillium</taxon>
    </lineage>
</organism>
<comment type="similarity">
    <text evidence="1">Belongs to the glycosyl hydrolase 2 family.</text>
</comment>
<keyword evidence="5" id="KW-0624">Polysaccharide degradation</keyword>
<evidence type="ECO:0000256" key="6">
    <source>
        <dbReference type="SAM" id="SignalP"/>
    </source>
</evidence>
<dbReference type="AlphaFoldDB" id="A0AB34FAY1"/>
<dbReference type="Pfam" id="PF22666">
    <property type="entry name" value="Glyco_hydro_2_N2"/>
    <property type="match status" value="1"/>
</dbReference>
<dbReference type="InterPro" id="IPR006102">
    <property type="entry name" value="Ig-like_GH2"/>
</dbReference>
<feature type="domain" description="Beta-mannosidase-like galactose-binding" evidence="10">
    <location>
        <begin position="61"/>
        <end position="178"/>
    </location>
</feature>
<keyword evidence="4" id="KW-0326">Glycosidase</keyword>
<proteinExistence type="inferred from homology"/>
<dbReference type="Pfam" id="PF00703">
    <property type="entry name" value="Glyco_hydro_2"/>
    <property type="match status" value="1"/>
</dbReference>
<dbReference type="InterPro" id="IPR036156">
    <property type="entry name" value="Beta-gal/glucu_dom_sf"/>
</dbReference>
<evidence type="ECO:0000259" key="7">
    <source>
        <dbReference type="Pfam" id="PF00703"/>
    </source>
</evidence>
<evidence type="ECO:0000259" key="8">
    <source>
        <dbReference type="Pfam" id="PF17786"/>
    </source>
</evidence>
<name>A0AB34FAY1_9HYPO</name>
<feature type="domain" description="Glycoside hydrolase family 2 immunoglobulin-like beta-sandwich" evidence="7">
    <location>
        <begin position="229"/>
        <end position="329"/>
    </location>
</feature>
<dbReference type="InterPro" id="IPR008979">
    <property type="entry name" value="Galactose-bd-like_sf"/>
</dbReference>
<keyword evidence="2 11" id="KW-0378">Hydrolase</keyword>
<sequence>MKATFRIIFLATSCFATNLASRDDTPLVSSVGQAVAIPSWDLQSSSVVGNDLQALSNTGVDTSSWYHVQQSRCTLMGCLLGAGEYKESDLWFSDNLSHVNNSRFNVPWVYRSTFSLPVGSRHHYILETNGITSKADIFLNGRQIADAKSQAGAYAGHTYDVTGPVSASNALVVKVHPTDYHRDLAGGFADWNPSPPDNGTGLWRDITIKQTGPISIGPLNAVVDIDLPVERNAATVTLRAKVQNLERTSIEFIAEATIWDSAGQQVVALNQSATLGPGESGTVAFIHTIPSPEIWWPRQWGAQPLYTAKVILRANATLSDIAHAKFGVRTVTSELNEFEDRQFKVNGYPFQVIGSGYSSDMFLRWDPSKFGAIARYMLDMGLNTIRLEGQMEQPDLYEVTDALGLMVMAGWVCCNKWEAWEYAESNKESQWVEHDYAVANESIKHEAAVLQPHPSVLAFTVGSDYGPDKKATTIYMAALKDVGWQTPIISSISGWGNHEPLEAAGIRMEGPYTWAPPTYWYDKEHRNGSAFGFVAEQGSGTGIPEMGSLRKFLNKTDLDDLWMEPDKNLFHLTGGDFSNRTDYNKALFERYGAPKSLDDYLIKAQLMDYEAARVQYEAFSTRLTATRPATGTIYWMLNNAWPGLNWNQFDYYLHPAGAYFGTKVGCRIEHAAYDYVDNSVWLINRSLNHLGSRRVDIEAMDLTGNLVFNTSAIVETTANNATEVADIEESLDKVNGTVLLRILLSDPQKRVLSRNIYWVSNSEDIPDWKNMRLPHTGMTSYADYTSLGKMQRAELSVNASKSAASNSHTVLLENLSRIPAFFISLSLIDSDGQDTNPVFWSDNYVTLWPNEKLELQVTQPDGKGVGLQIRGWNVDATMINL</sequence>
<dbReference type="Gene3D" id="3.20.20.80">
    <property type="entry name" value="Glycosidases"/>
    <property type="match status" value="1"/>
</dbReference>
<keyword evidence="6" id="KW-0732">Signal</keyword>
<feature type="signal peptide" evidence="6">
    <location>
        <begin position="1"/>
        <end position="20"/>
    </location>
</feature>
<keyword evidence="3" id="KW-0119">Carbohydrate metabolism</keyword>
<evidence type="ECO:0000313" key="11">
    <source>
        <dbReference type="EMBL" id="KAJ6436117.1"/>
    </source>
</evidence>
<dbReference type="InterPro" id="IPR041447">
    <property type="entry name" value="Mannosidase_ig"/>
</dbReference>
<dbReference type="PANTHER" id="PTHR43536">
    <property type="entry name" value="MANNOSYLGLYCOPROTEIN ENDO-BETA-MANNOSIDASE"/>
    <property type="match status" value="1"/>
</dbReference>
<reference evidence="11" key="1">
    <citation type="submission" date="2023-01" db="EMBL/GenBank/DDBJ databases">
        <title>The growth and conidiation of Purpureocillium lavendulum are regulated by nitrogen source and histone H3K14 acetylation.</title>
        <authorList>
            <person name="Tang P."/>
            <person name="Han J."/>
            <person name="Zhang C."/>
            <person name="Tang P."/>
            <person name="Qi F."/>
            <person name="Zhang K."/>
            <person name="Liang L."/>
        </authorList>
    </citation>
    <scope>NUCLEOTIDE SEQUENCE</scope>
    <source>
        <strain evidence="11">YMF1.00683</strain>
    </source>
</reference>
<evidence type="ECO:0000256" key="5">
    <source>
        <dbReference type="ARBA" id="ARBA00023326"/>
    </source>
</evidence>
<dbReference type="Proteomes" id="UP001163105">
    <property type="component" value="Unassembled WGS sequence"/>
</dbReference>
<dbReference type="InterPro" id="IPR043534">
    <property type="entry name" value="EBDG/EBM"/>
</dbReference>
<evidence type="ECO:0000256" key="2">
    <source>
        <dbReference type="ARBA" id="ARBA00022801"/>
    </source>
</evidence>
<dbReference type="Gene3D" id="2.60.40.10">
    <property type="entry name" value="Immunoglobulins"/>
    <property type="match status" value="3"/>
</dbReference>
<evidence type="ECO:0000256" key="1">
    <source>
        <dbReference type="ARBA" id="ARBA00007401"/>
    </source>
</evidence>
<dbReference type="InterPro" id="IPR041351">
    <property type="entry name" value="Ig_GlcNase"/>
</dbReference>
<dbReference type="SUPFAM" id="SSF49303">
    <property type="entry name" value="beta-Galactosidase/glucuronidase domain"/>
    <property type="match status" value="3"/>
</dbReference>
<dbReference type="SUPFAM" id="SSF49785">
    <property type="entry name" value="Galactose-binding domain-like"/>
    <property type="match status" value="1"/>
</dbReference>
<dbReference type="PANTHER" id="PTHR43536:SF1">
    <property type="entry name" value="MANNOSYLGLYCOPROTEIN ENDO-BETA-MANNOSIDASE"/>
    <property type="match status" value="1"/>
</dbReference>
<feature type="chain" id="PRO_5044329026" evidence="6">
    <location>
        <begin position="21"/>
        <end position="881"/>
    </location>
</feature>
<dbReference type="Pfam" id="PF17786">
    <property type="entry name" value="Mannosidase_ig"/>
    <property type="match status" value="1"/>
</dbReference>
<dbReference type="Gene3D" id="2.60.120.260">
    <property type="entry name" value="Galactose-binding domain-like"/>
    <property type="match status" value="1"/>
</dbReference>